<dbReference type="PANTHER" id="PTHR43755:SF1">
    <property type="entry name" value="FAD-DEPENDENT PYRIDINE NUCLEOTIDE-DISULPHIDE OXIDOREDUCTASE"/>
    <property type="match status" value="1"/>
</dbReference>
<dbReference type="SUPFAM" id="SSF51905">
    <property type="entry name" value="FAD/NAD(P)-binding domain"/>
    <property type="match status" value="1"/>
</dbReference>
<proteinExistence type="predicted"/>
<comment type="caution">
    <text evidence="2">The sequence shown here is derived from an EMBL/GenBank/DDBJ whole genome shotgun (WGS) entry which is preliminary data.</text>
</comment>
<dbReference type="EMBL" id="JAGUCO010000011">
    <property type="protein sequence ID" value="MBS2099475.1"/>
    <property type="molecule type" value="Genomic_DNA"/>
</dbReference>
<dbReference type="InterPro" id="IPR052541">
    <property type="entry name" value="SQRD"/>
</dbReference>
<dbReference type="Gene3D" id="3.50.50.100">
    <property type="match status" value="1"/>
</dbReference>
<dbReference type="Proteomes" id="UP000708576">
    <property type="component" value="Unassembled WGS sequence"/>
</dbReference>
<feature type="domain" description="FAD/NAD(P)-binding" evidence="1">
    <location>
        <begin position="8"/>
        <end position="296"/>
    </location>
</feature>
<evidence type="ECO:0000313" key="3">
    <source>
        <dbReference type="Proteomes" id="UP000708576"/>
    </source>
</evidence>
<dbReference type="PRINTS" id="PR00411">
    <property type="entry name" value="PNDRDTASEI"/>
</dbReference>
<accession>A0ABS5JX43</accession>
<dbReference type="PANTHER" id="PTHR43755">
    <property type="match status" value="1"/>
</dbReference>
<evidence type="ECO:0000259" key="1">
    <source>
        <dbReference type="Pfam" id="PF07992"/>
    </source>
</evidence>
<name>A0ABS5JX43_9BACT</name>
<sequence length="394" mass="43484">MKPEADKHFVVLGGGIAGVEAAIKLREKGYRVTLVSNRDYFFVYPISIWIPVKGISFDDSSVKLDKLQKKHGFGLIIDSVVHIDPKNNRVQLQNSEITYDYLFIALGMHKVKAKGIENTLSICGAPEQALDIKDELEKLVQRGSGKIAIGFGGNPKDPKGTVVRGGPAFELLFNISTYLKKKGLLDSFELNFFAPMAEPGKKMGTKAYGNLSKFFKRYKVNQHVGKKILGFNQGEILFEGDKKLESDLIIFIAGGSGHSVLQNADLPLTESGFVKTHPTCQVEGYENIYAIGDSADMIGPKWAAKQGHMAEIMADVAAYNVHQQILGTGKSKTYTDKISIICVMDSGDGAAYVSRTNKKETMIMLPIVGHWLKKAWGFYFKKSKLKLIPRIPGM</sequence>
<reference evidence="2 3" key="1">
    <citation type="journal article" date="2015" name="Int. J. Syst. Evol. Microbiol.">
        <title>Carboxylicivirga linearis sp. nov., isolated from a sea cucumber culture pond.</title>
        <authorList>
            <person name="Wang F.Q."/>
            <person name="Zhou Y.X."/>
            <person name="Lin X.Z."/>
            <person name="Chen G.J."/>
            <person name="Du Z.J."/>
        </authorList>
    </citation>
    <scope>NUCLEOTIDE SEQUENCE [LARGE SCALE GENOMIC DNA]</scope>
    <source>
        <strain evidence="2 3">FB218</strain>
    </source>
</reference>
<evidence type="ECO:0000313" key="2">
    <source>
        <dbReference type="EMBL" id="MBS2099475.1"/>
    </source>
</evidence>
<dbReference type="InterPro" id="IPR036188">
    <property type="entry name" value="FAD/NAD-bd_sf"/>
</dbReference>
<dbReference type="RefSeq" id="WP_212216717.1">
    <property type="nucleotide sequence ID" value="NZ_JAGUCO010000011.1"/>
</dbReference>
<dbReference type="Pfam" id="PF07992">
    <property type="entry name" value="Pyr_redox_2"/>
    <property type="match status" value="1"/>
</dbReference>
<dbReference type="InterPro" id="IPR023753">
    <property type="entry name" value="FAD/NAD-binding_dom"/>
</dbReference>
<organism evidence="2 3">
    <name type="scientific">Carboxylicivirga linearis</name>
    <dbReference type="NCBI Taxonomy" id="1628157"/>
    <lineage>
        <taxon>Bacteria</taxon>
        <taxon>Pseudomonadati</taxon>
        <taxon>Bacteroidota</taxon>
        <taxon>Bacteroidia</taxon>
        <taxon>Marinilabiliales</taxon>
        <taxon>Marinilabiliaceae</taxon>
        <taxon>Carboxylicivirga</taxon>
    </lineage>
</organism>
<gene>
    <name evidence="2" type="ORF">KEM10_14360</name>
</gene>
<keyword evidence="3" id="KW-1185">Reference proteome</keyword>
<protein>
    <submittedName>
        <fullName evidence="2">FAD-dependent oxidoreductase</fullName>
    </submittedName>
</protein>